<evidence type="ECO:0000313" key="6">
    <source>
        <dbReference type="Proteomes" id="UP000198683"/>
    </source>
</evidence>
<evidence type="ECO:0000313" key="5">
    <source>
        <dbReference type="EMBL" id="SDK13766.1"/>
    </source>
</evidence>
<dbReference type="InterPro" id="IPR036388">
    <property type="entry name" value="WH-like_DNA-bd_sf"/>
</dbReference>
<dbReference type="GO" id="GO:0006950">
    <property type="term" value="P:response to stress"/>
    <property type="evidence" value="ECO:0007669"/>
    <property type="project" value="TreeGrafter"/>
</dbReference>
<dbReference type="Gene3D" id="1.10.10.10">
    <property type="entry name" value="Winged helix-like DNA-binding domain superfamily/Winged helix DNA-binding domain"/>
    <property type="match status" value="1"/>
</dbReference>
<evidence type="ECO:0000256" key="2">
    <source>
        <dbReference type="ARBA" id="ARBA00023125"/>
    </source>
</evidence>
<dbReference type="InterPro" id="IPR036390">
    <property type="entry name" value="WH_DNA-bd_sf"/>
</dbReference>
<dbReference type="PANTHER" id="PTHR33164:SF101">
    <property type="entry name" value="TRANSCRIPTIONAL REPRESSOR MPRA"/>
    <property type="match status" value="1"/>
</dbReference>
<keyword evidence="1" id="KW-0805">Transcription regulation</keyword>
<dbReference type="GO" id="GO:0003700">
    <property type="term" value="F:DNA-binding transcription factor activity"/>
    <property type="evidence" value="ECO:0007669"/>
    <property type="project" value="InterPro"/>
</dbReference>
<evidence type="ECO:0000259" key="4">
    <source>
        <dbReference type="PROSITE" id="PS50995"/>
    </source>
</evidence>
<sequence length="212" mass="23402">MSVFLVSRGSLSRRVARRTGTTGARYRSAVPPQKPLNLPFDPIDRAAESWRTHFGASSAMAAVTSIMRAHQILLSQLDSLLKSYDLTFARYEALVLLTFSKNGALPLSKIGERLMVHPTSVTNTVDRLERSGFVRRLPNPRDGRGVLAEITETGRDVVRRATADLMAADFGLSMYAEDELHQMFDQLRTLRVAAGDFSAPAMRQDEGHGGLL</sequence>
<name>A0A1G8ZF73_9ACTN</name>
<keyword evidence="6" id="KW-1185">Reference proteome</keyword>
<dbReference type="OrthoDB" id="3296622at2"/>
<reference evidence="5 6" key="1">
    <citation type="submission" date="2016-10" db="EMBL/GenBank/DDBJ databases">
        <authorList>
            <person name="de Groot N.N."/>
        </authorList>
    </citation>
    <scope>NUCLEOTIDE SEQUENCE [LARGE SCALE GENOMIC DNA]</scope>
    <source>
        <strain evidence="5 6">CGMCC 4.5681</strain>
    </source>
</reference>
<dbReference type="PROSITE" id="PS50995">
    <property type="entry name" value="HTH_MARR_2"/>
    <property type="match status" value="1"/>
</dbReference>
<dbReference type="Proteomes" id="UP000198683">
    <property type="component" value="Unassembled WGS sequence"/>
</dbReference>
<dbReference type="AlphaFoldDB" id="A0A1G8ZF73"/>
<evidence type="ECO:0000256" key="1">
    <source>
        <dbReference type="ARBA" id="ARBA00023015"/>
    </source>
</evidence>
<dbReference type="STRING" id="683260.SAMN05421874_105256"/>
<dbReference type="SMART" id="SM00347">
    <property type="entry name" value="HTH_MARR"/>
    <property type="match status" value="1"/>
</dbReference>
<protein>
    <submittedName>
        <fullName evidence="5">DNA-binding transcriptional regulator, MarR family</fullName>
    </submittedName>
</protein>
<dbReference type="PROSITE" id="PS01117">
    <property type="entry name" value="HTH_MARR_1"/>
    <property type="match status" value="1"/>
</dbReference>
<dbReference type="InterPro" id="IPR039422">
    <property type="entry name" value="MarR/SlyA-like"/>
</dbReference>
<dbReference type="InterPro" id="IPR023187">
    <property type="entry name" value="Tscrpt_reg_MarR-type_CS"/>
</dbReference>
<dbReference type="EMBL" id="FNFB01000005">
    <property type="protein sequence ID" value="SDK13766.1"/>
    <property type="molecule type" value="Genomic_DNA"/>
</dbReference>
<feature type="domain" description="HTH marR-type" evidence="4">
    <location>
        <begin position="56"/>
        <end position="189"/>
    </location>
</feature>
<keyword evidence="2 5" id="KW-0238">DNA-binding</keyword>
<organism evidence="5 6">
    <name type="scientific">Nonomuraea maritima</name>
    <dbReference type="NCBI Taxonomy" id="683260"/>
    <lineage>
        <taxon>Bacteria</taxon>
        <taxon>Bacillati</taxon>
        <taxon>Actinomycetota</taxon>
        <taxon>Actinomycetes</taxon>
        <taxon>Streptosporangiales</taxon>
        <taxon>Streptosporangiaceae</taxon>
        <taxon>Nonomuraea</taxon>
    </lineage>
</organism>
<dbReference type="InterPro" id="IPR000835">
    <property type="entry name" value="HTH_MarR-typ"/>
</dbReference>
<dbReference type="GO" id="GO:0003677">
    <property type="term" value="F:DNA binding"/>
    <property type="evidence" value="ECO:0007669"/>
    <property type="project" value="UniProtKB-KW"/>
</dbReference>
<dbReference type="SUPFAM" id="SSF46785">
    <property type="entry name" value="Winged helix' DNA-binding domain"/>
    <property type="match status" value="1"/>
</dbReference>
<proteinExistence type="predicted"/>
<keyword evidence="3" id="KW-0804">Transcription</keyword>
<dbReference type="Pfam" id="PF01047">
    <property type="entry name" value="MarR"/>
    <property type="match status" value="1"/>
</dbReference>
<accession>A0A1G8ZF73</accession>
<evidence type="ECO:0000256" key="3">
    <source>
        <dbReference type="ARBA" id="ARBA00023163"/>
    </source>
</evidence>
<dbReference type="PANTHER" id="PTHR33164">
    <property type="entry name" value="TRANSCRIPTIONAL REGULATOR, MARR FAMILY"/>
    <property type="match status" value="1"/>
</dbReference>
<gene>
    <name evidence="5" type="ORF">SAMN05421874_105256</name>
</gene>
<dbReference type="PRINTS" id="PR00598">
    <property type="entry name" value="HTHMARR"/>
</dbReference>